<proteinExistence type="predicted"/>
<name>A0A834XG07_9FABA</name>
<protein>
    <submittedName>
        <fullName evidence="1">Uncharacterized protein</fullName>
    </submittedName>
</protein>
<comment type="caution">
    <text evidence="1">The sequence shown here is derived from an EMBL/GenBank/DDBJ whole genome shotgun (WGS) entry which is preliminary data.</text>
</comment>
<dbReference type="Proteomes" id="UP000634136">
    <property type="component" value="Unassembled WGS sequence"/>
</dbReference>
<gene>
    <name evidence="1" type="ORF">G2W53_000763</name>
</gene>
<keyword evidence="2" id="KW-1185">Reference proteome</keyword>
<reference evidence="1" key="1">
    <citation type="submission" date="2020-09" db="EMBL/GenBank/DDBJ databases">
        <title>Genome-Enabled Discovery of Anthraquinone Biosynthesis in Senna tora.</title>
        <authorList>
            <person name="Kang S.-H."/>
            <person name="Pandey R.P."/>
            <person name="Lee C.-M."/>
            <person name="Sim J.-S."/>
            <person name="Jeong J.-T."/>
            <person name="Choi B.-S."/>
            <person name="Jung M."/>
            <person name="Ginzburg D."/>
            <person name="Zhao K."/>
            <person name="Won S.Y."/>
            <person name="Oh T.-J."/>
            <person name="Yu Y."/>
            <person name="Kim N.-H."/>
            <person name="Lee O.R."/>
            <person name="Lee T.-H."/>
            <person name="Bashyal P."/>
            <person name="Kim T.-S."/>
            <person name="Lee W.-H."/>
            <person name="Kawkins C."/>
            <person name="Kim C.-K."/>
            <person name="Kim J.S."/>
            <person name="Ahn B.O."/>
            <person name="Rhee S.Y."/>
            <person name="Sohng J.K."/>
        </authorList>
    </citation>
    <scope>NUCLEOTIDE SEQUENCE</scope>
    <source>
        <tissue evidence="1">Leaf</tissue>
    </source>
</reference>
<accession>A0A834XG07</accession>
<dbReference type="AlphaFoldDB" id="A0A834XG07"/>
<evidence type="ECO:0000313" key="1">
    <source>
        <dbReference type="EMBL" id="KAF7843858.1"/>
    </source>
</evidence>
<evidence type="ECO:0000313" key="2">
    <source>
        <dbReference type="Proteomes" id="UP000634136"/>
    </source>
</evidence>
<sequence>MLVSSMKVVDLGTSGEVQTTSIAINLLLLPRLRISMEIARRKGEESNAMVKGFLSSPPSLGLCIIWEGHLQMNKREENFSTINNLMVQLMEWSRRNKDSFTRLKEVFSKLTTLRKAQPEFFHDHARCSDLRTLNRIELLVHKVDTGRWKEEESSLREYLQKAEKEIVTTMKHASECCSRLLEAEELVSKCRVKQLQAEHRSIALHICPMTKIQVC</sequence>
<dbReference type="EMBL" id="JAAIUW010000001">
    <property type="protein sequence ID" value="KAF7843858.1"/>
    <property type="molecule type" value="Genomic_DNA"/>
</dbReference>
<organism evidence="1 2">
    <name type="scientific">Senna tora</name>
    <dbReference type="NCBI Taxonomy" id="362788"/>
    <lineage>
        <taxon>Eukaryota</taxon>
        <taxon>Viridiplantae</taxon>
        <taxon>Streptophyta</taxon>
        <taxon>Embryophyta</taxon>
        <taxon>Tracheophyta</taxon>
        <taxon>Spermatophyta</taxon>
        <taxon>Magnoliopsida</taxon>
        <taxon>eudicotyledons</taxon>
        <taxon>Gunneridae</taxon>
        <taxon>Pentapetalae</taxon>
        <taxon>rosids</taxon>
        <taxon>fabids</taxon>
        <taxon>Fabales</taxon>
        <taxon>Fabaceae</taxon>
        <taxon>Caesalpinioideae</taxon>
        <taxon>Cassia clade</taxon>
        <taxon>Senna</taxon>
    </lineage>
</organism>